<comment type="caution">
    <text evidence="2">The sequence shown here is derived from an EMBL/GenBank/DDBJ whole genome shotgun (WGS) entry which is preliminary data.</text>
</comment>
<feature type="compositionally biased region" description="Basic residues" evidence="1">
    <location>
        <begin position="750"/>
        <end position="769"/>
    </location>
</feature>
<dbReference type="Gene3D" id="3.90.1290.10">
    <property type="entry name" value="Plakin repeat"/>
    <property type="match status" value="1"/>
</dbReference>
<dbReference type="Proteomes" id="UP000549394">
    <property type="component" value="Unassembled WGS sequence"/>
</dbReference>
<feature type="compositionally biased region" description="Basic and acidic residues" evidence="1">
    <location>
        <begin position="714"/>
        <end position="726"/>
    </location>
</feature>
<evidence type="ECO:0000313" key="3">
    <source>
        <dbReference type="Proteomes" id="UP000549394"/>
    </source>
</evidence>
<evidence type="ECO:0000256" key="1">
    <source>
        <dbReference type="SAM" id="MobiDB-lite"/>
    </source>
</evidence>
<proteinExistence type="predicted"/>
<dbReference type="Gene3D" id="2.30.30.40">
    <property type="entry name" value="SH3 Domains"/>
    <property type="match status" value="1"/>
</dbReference>
<sequence>MDRMEIDEETVQEFFKEITKCEKEMSSILTIFTPERGQTFLNSKFLFDSLQTQIKRTNDWRDKVIELRERGQCIMVSGEPIIHKRFLSLCSIKSGNVQLSKGEEFFIEEAQGERVKVKTSKGDEGLIPALSCIIPSPDLSAKNATERLQLVLLAVLNDSWKRFRSALVQSVAYNSKHTAYDWKRKVKPTKAGNRDRVSRRFKRLNEVVVKFPSNFDISKLHKALFSLERELVDCKANENIIETIAYLDKATLCFESFTKQYDDYKSSLAELSKPILVVEHLNDLQKDNRRRNIRYLEMKMTLTETEKVQFITYKDKNDIGQSTTSLRTSESKNIIRRNSKKYLTERSKFLKRLQKLNNIPISTDKPKYVRFETACPKSKAKLENSHELKSIKKRKNSKRVREMIKEDLKMEKKYPYSGISSRNTYIINDQPKKDSGKDQLETKNIIYSQNKMEGWNISEAVDTGSNGLDLNIQANSTNSNGSYSSDGFLDKQTANRSVHSFSSDNETESLLPNQDSPDNSSTDILVGDELPILSHCQNTAFKNSSETYSSFDNEQADVIDIVLKANTIEPDIVVDSEYSKTIQLPSPTLKLDIPREKVNIDTNEFKDDHLTNENDCQEPELNAVNDQDKLPSEEQNASISKSQIDESPYSILSDRSNSINLKRNRSFESALKLTIEEDNDKIPLNSNNSNISNVAKNSLISSNIDHQEPFNSNKPEKESEKGKKNDFAKILKEKWKKTFSKTKNSDKDKDKKRKNNFPFFKKGKSKKLRSNVEIPTNESPNEERKDTARLDDDEDRYQRLELRRSKLRNSCSNIDKLTKSKYSEHSLNSYKKETTSDFKENDSLQRMDISENKENVENYSKEFLAGRADLGSNIMHTNVDPIGNVENETQNKANTLFEDGIQTKENQDSGKDKSFENSIDRDGELDKGYDSLSTQDFSDNFNNHIEKLDELNPRQSSTNEEKEQFNRSIHGSNVINFSEHKSDSNAEIEQSNIIENPLKISISGIGRELASEVSSVSDDYVLAKEYLDSPMLGFKSSAYSTPCSHKKLALEDSSFRRIGKNHLLKGIESEISSTSDEYEQALESLTNISSDSKVASETKLTNNHRLYETGMVSGNSTEKIVNVNKQNSKTAKENDKKHNLKKNILAKQGVNRTENAKPTTFQSADVDTLLKDQSKAQTIDLNQEDYRCCIDFTDEDKKIKLEDNSVKNPESIIDSSKDLSLNDFNGVNNVIKTTFNHSNTSAITSKTLRDSRKSQVYSKTTANDELDVTDGSDDQIENAWQGAIIIRDFQNRSSIRRRRSKSLPSYIRKEHRSRPTPVKSMNYKATSSTRLDWRILCSIKRQLIATDNLRSTKKETEKKFVIRGILNPNNAVEEFSLEEAISKGIIHLQTGKYINPERQGKRLSMTIQEAVKMGLILLKQVDEIEGAEESKDFGLVTIQTLLDCRNFHIKECLHNGKWIGADEARKLHILNESEGVYQTLEEQISLEKAIRSGLVSIEHEESNDTHTEEEAVESYCIRAVVDQKNRVSVPFQEAIERGLLDPKTAEYINNKTGEKVFLVDALAKGFLKVTQVNHETSLESIDPDKRPTVEKVIGLIRRSVVTPISVYNALKLHKNEE</sequence>
<name>A0A7I8VP49_9ANNE</name>
<dbReference type="OrthoDB" id="6122729at2759"/>
<feature type="region of interest" description="Disordered" evidence="1">
    <location>
        <begin position="604"/>
        <end position="645"/>
    </location>
</feature>
<feature type="region of interest" description="Disordered" evidence="1">
    <location>
        <begin position="702"/>
        <end position="726"/>
    </location>
</feature>
<feature type="compositionally biased region" description="Basic and acidic residues" evidence="1">
    <location>
        <begin position="781"/>
        <end position="797"/>
    </location>
</feature>
<dbReference type="InterPro" id="IPR035915">
    <property type="entry name" value="Plakin_repeat_sf"/>
</dbReference>
<feature type="compositionally biased region" description="Polar residues" evidence="1">
    <location>
        <begin position="702"/>
        <end position="713"/>
    </location>
</feature>
<feature type="compositionally biased region" description="Polar residues" evidence="1">
    <location>
        <begin position="633"/>
        <end position="642"/>
    </location>
</feature>
<accession>A0A7I8VP49</accession>
<feature type="compositionally biased region" description="Basic and acidic residues" evidence="1">
    <location>
        <begin position="901"/>
        <end position="929"/>
    </location>
</feature>
<organism evidence="2 3">
    <name type="scientific">Dimorphilus gyrociliatus</name>
    <dbReference type="NCBI Taxonomy" id="2664684"/>
    <lineage>
        <taxon>Eukaryota</taxon>
        <taxon>Metazoa</taxon>
        <taxon>Spiralia</taxon>
        <taxon>Lophotrochozoa</taxon>
        <taxon>Annelida</taxon>
        <taxon>Polychaeta</taxon>
        <taxon>Polychaeta incertae sedis</taxon>
        <taxon>Dinophilidae</taxon>
        <taxon>Dimorphilus</taxon>
    </lineage>
</organism>
<dbReference type="EMBL" id="CAJFCJ010000006">
    <property type="protein sequence ID" value="CAD5116349.1"/>
    <property type="molecule type" value="Genomic_DNA"/>
</dbReference>
<feature type="region of interest" description="Disordered" evidence="1">
    <location>
        <begin position="495"/>
        <end position="524"/>
    </location>
</feature>
<gene>
    <name evidence="2" type="ORF">DGYR_LOCUS4986</name>
</gene>
<feature type="region of interest" description="Disordered" evidence="1">
    <location>
        <begin position="739"/>
        <end position="797"/>
    </location>
</feature>
<reference evidence="2 3" key="1">
    <citation type="submission" date="2020-08" db="EMBL/GenBank/DDBJ databases">
        <authorList>
            <person name="Hejnol A."/>
        </authorList>
    </citation>
    <scope>NUCLEOTIDE SEQUENCE [LARGE SCALE GENOMIC DNA]</scope>
</reference>
<keyword evidence="3" id="KW-1185">Reference proteome</keyword>
<dbReference type="SUPFAM" id="SSF75399">
    <property type="entry name" value="Plakin repeat"/>
    <property type="match status" value="1"/>
</dbReference>
<protein>
    <submittedName>
        <fullName evidence="2">DgyrCDS5249</fullName>
    </submittedName>
</protein>
<feature type="compositionally biased region" description="Polar residues" evidence="1">
    <location>
        <begin position="495"/>
        <end position="523"/>
    </location>
</feature>
<evidence type="ECO:0000313" key="2">
    <source>
        <dbReference type="EMBL" id="CAD5116349.1"/>
    </source>
</evidence>
<feature type="region of interest" description="Disordered" evidence="1">
    <location>
        <begin position="899"/>
        <end position="938"/>
    </location>
</feature>